<sequence length="290" mass="33136">MLVRDWQFLEPGEAKTTIDSHHAAISHSIKRYIRIGYDIRDGEDIVEAAKHLSGTSLAHLEPNRSQFEFENENPNNVSKKELNSKPSVKTIKGISNLFYWKWPISGKMIGYICARSLPHFGLWNNFSPSAIAKLCTKPIVRPHPKISKQTELESAWTIPLPDINSVRIPEFTDNNNRNDELEEASSVDVNFQLPMGWALKSNQKLGGKGRRKRMKKKVKELLKGFFLNGNLNQKDKMSAKDMYNELMTFVESGELEAEDVPKIAMIQNWISAYARTFKEQATENMVNNIL</sequence>
<reference evidence="1 2" key="2">
    <citation type="submission" date="2017-10" db="EMBL/GenBank/DDBJ databases">
        <title>Extensive intraspecific genome diversity in a model arbuscular mycorrhizal fungus.</title>
        <authorList>
            <person name="Chen E.C.H."/>
            <person name="Morin E."/>
            <person name="Baudet D."/>
            <person name="Noel J."/>
            <person name="Ndikumana S."/>
            <person name="Charron P."/>
            <person name="St-Onge C."/>
            <person name="Giorgi J."/>
            <person name="Grigoriev I.V."/>
            <person name="Roux C."/>
            <person name="Martin F.M."/>
            <person name="Corradi N."/>
        </authorList>
    </citation>
    <scope>NUCLEOTIDE SEQUENCE [LARGE SCALE GENOMIC DNA]</scope>
    <source>
        <strain evidence="1 2">C2</strain>
    </source>
</reference>
<accession>A0A2N1MRY6</accession>
<reference evidence="1 2" key="1">
    <citation type="submission" date="2016-04" db="EMBL/GenBank/DDBJ databases">
        <title>Genome analyses suggest a sexual origin of heterokaryosis in a supposedly ancient asexual fungus.</title>
        <authorList>
            <person name="Ropars J."/>
            <person name="Sedzielewska K."/>
            <person name="Noel J."/>
            <person name="Charron P."/>
            <person name="Farinelli L."/>
            <person name="Marton T."/>
            <person name="Kruger M."/>
            <person name="Pelin A."/>
            <person name="Brachmann A."/>
            <person name="Corradi N."/>
        </authorList>
    </citation>
    <scope>NUCLEOTIDE SEQUENCE [LARGE SCALE GENOMIC DNA]</scope>
    <source>
        <strain evidence="1 2">C2</strain>
    </source>
</reference>
<proteinExistence type="predicted"/>
<protein>
    <submittedName>
        <fullName evidence="1">Uncharacterized protein</fullName>
    </submittedName>
</protein>
<name>A0A2N1MRY6_9GLOM</name>
<dbReference type="EMBL" id="LLXL01001448">
    <property type="protein sequence ID" value="PKK64396.1"/>
    <property type="molecule type" value="Genomic_DNA"/>
</dbReference>
<dbReference type="Proteomes" id="UP000233469">
    <property type="component" value="Unassembled WGS sequence"/>
</dbReference>
<evidence type="ECO:0000313" key="1">
    <source>
        <dbReference type="EMBL" id="PKK64396.1"/>
    </source>
</evidence>
<dbReference type="AlphaFoldDB" id="A0A2N1MRY6"/>
<dbReference type="VEuPathDB" id="FungiDB:RhiirFUN_000781"/>
<gene>
    <name evidence="1" type="ORF">RhiirC2_787545</name>
</gene>
<dbReference type="VEuPathDB" id="FungiDB:RhiirA1_463389"/>
<comment type="caution">
    <text evidence="1">The sequence shown here is derived from an EMBL/GenBank/DDBJ whole genome shotgun (WGS) entry which is preliminary data.</text>
</comment>
<organism evidence="1 2">
    <name type="scientific">Rhizophagus irregularis</name>
    <dbReference type="NCBI Taxonomy" id="588596"/>
    <lineage>
        <taxon>Eukaryota</taxon>
        <taxon>Fungi</taxon>
        <taxon>Fungi incertae sedis</taxon>
        <taxon>Mucoromycota</taxon>
        <taxon>Glomeromycotina</taxon>
        <taxon>Glomeromycetes</taxon>
        <taxon>Glomerales</taxon>
        <taxon>Glomeraceae</taxon>
        <taxon>Rhizophagus</taxon>
    </lineage>
</organism>
<dbReference type="VEuPathDB" id="FungiDB:FUN_006126"/>
<evidence type="ECO:0000313" key="2">
    <source>
        <dbReference type="Proteomes" id="UP000233469"/>
    </source>
</evidence>